<feature type="region of interest" description="Disordered" evidence="3">
    <location>
        <begin position="513"/>
        <end position="543"/>
    </location>
</feature>
<dbReference type="Gene3D" id="1.10.287.110">
    <property type="entry name" value="DnaJ domain"/>
    <property type="match status" value="1"/>
</dbReference>
<dbReference type="PROSITE" id="PS50005">
    <property type="entry name" value="TPR"/>
    <property type="match status" value="1"/>
</dbReference>
<feature type="compositionally biased region" description="Low complexity" evidence="3">
    <location>
        <begin position="764"/>
        <end position="805"/>
    </location>
</feature>
<feature type="region of interest" description="Disordered" evidence="3">
    <location>
        <begin position="747"/>
        <end position="874"/>
    </location>
</feature>
<dbReference type="Proteomes" id="UP000001064">
    <property type="component" value="Unassembled WGS sequence"/>
</dbReference>
<feature type="region of interest" description="Disordered" evidence="3">
    <location>
        <begin position="572"/>
        <end position="710"/>
    </location>
</feature>
<feature type="region of interest" description="Disordered" evidence="3">
    <location>
        <begin position="214"/>
        <end position="240"/>
    </location>
</feature>
<dbReference type="SUPFAM" id="SSF46565">
    <property type="entry name" value="Chaperone J-domain"/>
    <property type="match status" value="1"/>
</dbReference>
<feature type="compositionally biased region" description="Low complexity" evidence="3">
    <location>
        <begin position="86"/>
        <end position="106"/>
    </location>
</feature>
<feature type="compositionally biased region" description="Polar residues" evidence="3">
    <location>
        <begin position="657"/>
        <end position="668"/>
    </location>
</feature>
<evidence type="ECO:0000256" key="1">
    <source>
        <dbReference type="PROSITE-ProRule" id="PRU00339"/>
    </source>
</evidence>
<dbReference type="OrthoDB" id="10250354at2759"/>
<feature type="region of interest" description="Disordered" evidence="3">
    <location>
        <begin position="376"/>
        <end position="423"/>
    </location>
</feature>
<feature type="compositionally biased region" description="Low complexity" evidence="3">
    <location>
        <begin position="224"/>
        <end position="240"/>
    </location>
</feature>
<feature type="repeat" description="TPR" evidence="1">
    <location>
        <begin position="8"/>
        <end position="41"/>
    </location>
</feature>
<feature type="compositionally biased region" description="Low complexity" evidence="3">
    <location>
        <begin position="61"/>
        <end position="78"/>
    </location>
</feature>
<dbReference type="PROSITE" id="PS50076">
    <property type="entry name" value="DNAJ_2"/>
    <property type="match status" value="1"/>
</dbReference>
<dbReference type="eggNOG" id="KOG0714">
    <property type="taxonomic scope" value="Eukaryota"/>
</dbReference>
<dbReference type="GO" id="GO:0005789">
    <property type="term" value="C:endoplasmic reticulum membrane"/>
    <property type="evidence" value="ECO:0000318"/>
    <property type="project" value="GO_Central"/>
</dbReference>
<dbReference type="InterPro" id="IPR051100">
    <property type="entry name" value="DnaJ_subfamily_B/C"/>
</dbReference>
<feature type="compositionally biased region" description="Low complexity" evidence="3">
    <location>
        <begin position="376"/>
        <end position="390"/>
    </location>
</feature>
<dbReference type="GO" id="GO:0071218">
    <property type="term" value="P:cellular response to misfolded protein"/>
    <property type="evidence" value="ECO:0000318"/>
    <property type="project" value="GO_Central"/>
</dbReference>
<dbReference type="AlphaFoldDB" id="F0Z864"/>
<evidence type="ECO:0000256" key="2">
    <source>
        <dbReference type="SAM" id="Coils"/>
    </source>
</evidence>
<dbReference type="Pfam" id="PF00226">
    <property type="entry name" value="DnaJ"/>
    <property type="match status" value="1"/>
</dbReference>
<feature type="domain" description="J" evidence="4">
    <location>
        <begin position="126"/>
        <end position="190"/>
    </location>
</feature>
<evidence type="ECO:0000313" key="6">
    <source>
        <dbReference type="Proteomes" id="UP000001064"/>
    </source>
</evidence>
<dbReference type="SMART" id="SM00271">
    <property type="entry name" value="DnaJ"/>
    <property type="match status" value="1"/>
</dbReference>
<dbReference type="PROSITE" id="PS00636">
    <property type="entry name" value="DNAJ_1"/>
    <property type="match status" value="1"/>
</dbReference>
<dbReference type="EMBL" id="GL870950">
    <property type="protein sequence ID" value="EGC39876.1"/>
    <property type="molecule type" value="Genomic_DNA"/>
</dbReference>
<keyword evidence="6" id="KW-1185">Reference proteome</keyword>
<keyword evidence="2" id="KW-0175">Coiled coil</keyword>
<feature type="region of interest" description="Disordered" evidence="3">
    <location>
        <begin position="61"/>
        <end position="106"/>
    </location>
</feature>
<dbReference type="InterPro" id="IPR019734">
    <property type="entry name" value="TPR_rpt"/>
</dbReference>
<gene>
    <name evidence="5" type="ORF">DICPUDRAFT_74587</name>
</gene>
<keyword evidence="1" id="KW-0802">TPR repeat</keyword>
<proteinExistence type="predicted"/>
<accession>F0Z864</accession>
<dbReference type="PANTHER" id="PTHR43908">
    <property type="entry name" value="AT29763P-RELATED"/>
    <property type="match status" value="1"/>
</dbReference>
<dbReference type="PANTHER" id="PTHR43908:SF6">
    <property type="entry name" value="J DOMAIN-CONTAINING PROTEIN DDB_G0295729"/>
    <property type="match status" value="1"/>
</dbReference>
<dbReference type="InterPro" id="IPR036869">
    <property type="entry name" value="J_dom_sf"/>
</dbReference>
<dbReference type="VEuPathDB" id="AmoebaDB:DICPUDRAFT_74587"/>
<dbReference type="InParanoid" id="F0Z864"/>
<feature type="compositionally biased region" description="Low complexity" evidence="3">
    <location>
        <begin position="691"/>
        <end position="702"/>
    </location>
</feature>
<dbReference type="InterPro" id="IPR001623">
    <property type="entry name" value="DnaJ_domain"/>
</dbReference>
<sequence>MECNKDDALKARNLGESYYKEKNYSKALSLLAKSKRLYPTDGIDQLISTVEDCLANDDSSLNNNDSNINNSPNNNNINTDEKSSDNNKNNSNSNNNNSNNNNNTINNQLYTKEQIEITKRIIESKTHYEKLSLTASCTEIEIKKKYRHLAKLLHPDKNSAPQAHIAFQEIKLAHDVLSDPILKRKYDDQLRTQQFIQKQQQQRQQQQNYFNPFQNPDFYKRGSKPSPSSQHQKQHQKNQQPRIIECLNSKTCPIITLSSAIYDSYLNCQISILCRCNKESAYVKCKSCSSVYHLSDNYKSIKSELQCQGAGCKQKVSCGFPDKMYSVELSNIFIREEPKVQSPKRSPSQQTHSQSSSQFFYQSQQPLHHQHYFSSQFQSQPYYSQSQKSSPPRPLHQKKNENNLNSNYREPFVQDSDDEEDIDQKERLERAAERERTEKELIEKENERLEKLKEIEKKKKQRMNNYETFDEIEEAKKKILEEKLEATEKPNKQKFIIPTINRLSRASIGAVILNNSNNNNDDIKNNSSSQDNEEPPVELYPPLPVFSKSVELKEPDEKKSKYIHTDISSFFKKDDQKIEKSPPPPPPTNKPKVILAPTVPVKQKSPPPQRKQSLETDQQNSKYVQVPEPPKDFNFQFNKSKKKEEFDLFEEDLDESPSSWLSQAPTHNPNKKEEPIEQKTSISKSQKDSNNDNNNIGNGSSQLNRGDSDLSNGLPNSNLYSYSFVGFGTEDYFTFGGEDYYQDSYEYNTSDQKQPNGSNVATGSNNNNNNNNNNSNKNNNNSKISNSNSNNNNQNQNNVSKSSSSGPVKKSFNFEVYDESDLEDEEDEGRGIMESVNIKKRPSIENKDKRSSKKLIHSPIQQGNKMDIRLYATK</sequence>
<dbReference type="PRINTS" id="PR00625">
    <property type="entry name" value="JDOMAIN"/>
</dbReference>
<evidence type="ECO:0000313" key="5">
    <source>
        <dbReference type="EMBL" id="EGC39876.1"/>
    </source>
</evidence>
<feature type="coiled-coil region" evidence="2">
    <location>
        <begin position="425"/>
        <end position="489"/>
    </location>
</feature>
<dbReference type="InterPro" id="IPR018253">
    <property type="entry name" value="DnaJ_domain_CS"/>
</dbReference>
<dbReference type="GeneID" id="10509532"/>
<feature type="region of interest" description="Disordered" evidence="3">
    <location>
        <begin position="339"/>
        <end position="361"/>
    </location>
</feature>
<feature type="compositionally biased region" description="Low complexity" evidence="3">
    <location>
        <begin position="346"/>
        <end position="361"/>
    </location>
</feature>
<evidence type="ECO:0000259" key="4">
    <source>
        <dbReference type="PROSITE" id="PS50076"/>
    </source>
</evidence>
<dbReference type="GO" id="GO:0030544">
    <property type="term" value="F:Hsp70 protein binding"/>
    <property type="evidence" value="ECO:0000318"/>
    <property type="project" value="GO_Central"/>
</dbReference>
<reference evidence="6" key="1">
    <citation type="journal article" date="2011" name="Genome Biol.">
        <title>Comparative genomics of the social amoebae Dictyostelium discoideum and Dictyostelium purpureum.</title>
        <authorList>
            <consortium name="US DOE Joint Genome Institute (JGI-PGF)"/>
            <person name="Sucgang R."/>
            <person name="Kuo A."/>
            <person name="Tian X."/>
            <person name="Salerno W."/>
            <person name="Parikh A."/>
            <person name="Feasley C.L."/>
            <person name="Dalin E."/>
            <person name="Tu H."/>
            <person name="Huang E."/>
            <person name="Barry K."/>
            <person name="Lindquist E."/>
            <person name="Shapiro H."/>
            <person name="Bruce D."/>
            <person name="Schmutz J."/>
            <person name="Salamov A."/>
            <person name="Fey P."/>
            <person name="Gaudet P."/>
            <person name="Anjard C."/>
            <person name="Babu M.M."/>
            <person name="Basu S."/>
            <person name="Bushmanova Y."/>
            <person name="van der Wel H."/>
            <person name="Katoh-Kurasawa M."/>
            <person name="Dinh C."/>
            <person name="Coutinho P.M."/>
            <person name="Saito T."/>
            <person name="Elias M."/>
            <person name="Schaap P."/>
            <person name="Kay R.R."/>
            <person name="Henrissat B."/>
            <person name="Eichinger L."/>
            <person name="Rivero F."/>
            <person name="Putnam N.H."/>
            <person name="West C.M."/>
            <person name="Loomis W.F."/>
            <person name="Chisholm R.L."/>
            <person name="Shaulsky G."/>
            <person name="Strassmann J.E."/>
            <person name="Queller D.C."/>
            <person name="Kuspa A."/>
            <person name="Grigoriev I.V."/>
        </authorList>
    </citation>
    <scope>NUCLEOTIDE SEQUENCE [LARGE SCALE GENOMIC DNA]</scope>
    <source>
        <strain evidence="6">QSDP1</strain>
    </source>
</reference>
<evidence type="ECO:0000256" key="3">
    <source>
        <dbReference type="SAM" id="MobiDB-lite"/>
    </source>
</evidence>
<dbReference type="STRING" id="5786.F0Z864"/>
<feature type="compositionally biased region" description="Acidic residues" evidence="3">
    <location>
        <begin position="816"/>
        <end position="828"/>
    </location>
</feature>
<name>F0Z864_DICPU</name>
<dbReference type="RefSeq" id="XP_003283627.1">
    <property type="nucleotide sequence ID" value="XM_003283579.1"/>
</dbReference>
<feature type="compositionally biased region" description="Low complexity" evidence="3">
    <location>
        <begin position="514"/>
        <end position="530"/>
    </location>
</feature>
<organism evidence="5 6">
    <name type="scientific">Dictyostelium purpureum</name>
    <name type="common">Slime mold</name>
    <dbReference type="NCBI Taxonomy" id="5786"/>
    <lineage>
        <taxon>Eukaryota</taxon>
        <taxon>Amoebozoa</taxon>
        <taxon>Evosea</taxon>
        <taxon>Eumycetozoa</taxon>
        <taxon>Dictyostelia</taxon>
        <taxon>Dictyosteliales</taxon>
        <taxon>Dictyosteliaceae</taxon>
        <taxon>Dictyostelium</taxon>
    </lineage>
</organism>
<protein>
    <recommendedName>
        <fullName evidence="4">J domain-containing protein</fullName>
    </recommendedName>
</protein>
<dbReference type="CDD" id="cd06257">
    <property type="entry name" value="DnaJ"/>
    <property type="match status" value="1"/>
</dbReference>
<dbReference type="KEGG" id="dpp:DICPUDRAFT_74587"/>
<feature type="compositionally biased region" description="Polar residues" evidence="3">
    <location>
        <begin position="747"/>
        <end position="763"/>
    </location>
</feature>